<dbReference type="OrthoDB" id="2135407at2759"/>
<proteinExistence type="predicted"/>
<reference evidence="2" key="1">
    <citation type="submission" date="2021-02" db="EMBL/GenBank/DDBJ databases">
        <authorList>
            <person name="Nowell W R."/>
        </authorList>
    </citation>
    <scope>NUCLEOTIDE SEQUENCE</scope>
    <source>
        <strain evidence="2">Ploen Becks lab</strain>
    </source>
</reference>
<dbReference type="GO" id="GO:0005524">
    <property type="term" value="F:ATP binding"/>
    <property type="evidence" value="ECO:0007669"/>
    <property type="project" value="InterPro"/>
</dbReference>
<dbReference type="Proteomes" id="UP000663879">
    <property type="component" value="Unassembled WGS sequence"/>
</dbReference>
<evidence type="ECO:0000259" key="1">
    <source>
        <dbReference type="Pfam" id="PF13304"/>
    </source>
</evidence>
<evidence type="ECO:0000313" key="3">
    <source>
        <dbReference type="Proteomes" id="UP000663879"/>
    </source>
</evidence>
<dbReference type="GO" id="GO:0016887">
    <property type="term" value="F:ATP hydrolysis activity"/>
    <property type="evidence" value="ECO:0007669"/>
    <property type="project" value="InterPro"/>
</dbReference>
<sequence length="561" mass="66004">MTQEPTHLIKLEVRTNGNNRFFPEDFNIIWENIQKFSIITGKNGMGKSKILKCIRYSYNYIANNPINIHTEKPADQRCWYIHFDGNFCDLKGRDYLEIQAKNIEMHFFKHSNVRKNELILCQIIGLIKYIVILRQLELNELNNALESFGLKFSITKVPLTNINSPMLEIEYHVNSRDIINLSCGEQIVLYFYLWKVISDKFAEDFRNDFKEVLLLLEEPDSSLNPSLIKPIISIIYNDIVGKLNVQVIMTTHNPSTVCFAEMILPENNSELLFLLKKENGNYIIENFPKGVVFNELNSGLINIHLPYRLVFVEGKDSTYYNNIYEFLQFNGYINTDVQIIFRHAGKRTGDSSCTAVESILKKIGADEHLNEFIFGIRDIDYVTEAELERKKKEIPNLMIPNRYSIENYEFDPLYLLFYQQRVSFHNFADFVSQDDINSVLINFKNEVIESLDFLPFFTENIDKVQTIIANDNVNEIKIHYINRNNEKSEKTIEYPEIFTKLRGKSLKNFYSKTRRMNWSDYNNFYADDRNKKMFIADDILEIFQKLTSINENEEPLNEIRN</sequence>
<dbReference type="AlphaFoldDB" id="A0A814I1K0"/>
<protein>
    <recommendedName>
        <fullName evidence="1">ATPase AAA-type core domain-containing protein</fullName>
    </recommendedName>
</protein>
<dbReference type="Pfam" id="PF13304">
    <property type="entry name" value="AAA_21"/>
    <property type="match status" value="1"/>
</dbReference>
<evidence type="ECO:0000313" key="2">
    <source>
        <dbReference type="EMBL" id="CAF1016955.1"/>
    </source>
</evidence>
<dbReference type="PANTHER" id="PTHR43581:SF4">
    <property type="entry name" value="ATP_GTP PHOSPHATASE"/>
    <property type="match status" value="1"/>
</dbReference>
<gene>
    <name evidence="2" type="ORF">OXX778_LOCUS17179</name>
</gene>
<dbReference type="InterPro" id="IPR003959">
    <property type="entry name" value="ATPase_AAA_core"/>
</dbReference>
<name>A0A814I1K0_9BILA</name>
<dbReference type="InterPro" id="IPR051396">
    <property type="entry name" value="Bact_Antivir_Def_Nuclease"/>
</dbReference>
<feature type="domain" description="ATPase AAA-type core" evidence="1">
    <location>
        <begin position="212"/>
        <end position="256"/>
    </location>
</feature>
<organism evidence="2 3">
    <name type="scientific">Brachionus calyciflorus</name>
    <dbReference type="NCBI Taxonomy" id="104777"/>
    <lineage>
        <taxon>Eukaryota</taxon>
        <taxon>Metazoa</taxon>
        <taxon>Spiralia</taxon>
        <taxon>Gnathifera</taxon>
        <taxon>Rotifera</taxon>
        <taxon>Eurotatoria</taxon>
        <taxon>Monogononta</taxon>
        <taxon>Pseudotrocha</taxon>
        <taxon>Ploima</taxon>
        <taxon>Brachionidae</taxon>
        <taxon>Brachionus</taxon>
    </lineage>
</organism>
<dbReference type="SUPFAM" id="SSF52540">
    <property type="entry name" value="P-loop containing nucleoside triphosphate hydrolases"/>
    <property type="match status" value="1"/>
</dbReference>
<dbReference type="EMBL" id="CAJNOC010004306">
    <property type="protein sequence ID" value="CAF1016955.1"/>
    <property type="molecule type" value="Genomic_DNA"/>
</dbReference>
<dbReference type="InterPro" id="IPR027417">
    <property type="entry name" value="P-loop_NTPase"/>
</dbReference>
<accession>A0A814I1K0</accession>
<dbReference type="PANTHER" id="PTHR43581">
    <property type="entry name" value="ATP/GTP PHOSPHATASE"/>
    <property type="match status" value="1"/>
</dbReference>
<dbReference type="Gene3D" id="3.40.50.300">
    <property type="entry name" value="P-loop containing nucleotide triphosphate hydrolases"/>
    <property type="match status" value="1"/>
</dbReference>
<comment type="caution">
    <text evidence="2">The sequence shown here is derived from an EMBL/GenBank/DDBJ whole genome shotgun (WGS) entry which is preliminary data.</text>
</comment>
<keyword evidence="3" id="KW-1185">Reference proteome</keyword>